<proteinExistence type="predicted"/>
<gene>
    <name evidence="2" type="ORF">ACIGXA_26290</name>
</gene>
<feature type="chain" id="PRO_5046520542" evidence="1">
    <location>
        <begin position="31"/>
        <end position="254"/>
    </location>
</feature>
<dbReference type="EC" id="3.4.-.-" evidence="2"/>
<keyword evidence="2" id="KW-0378">Hydrolase</keyword>
<dbReference type="RefSeq" id="WP_399653840.1">
    <property type="nucleotide sequence ID" value="NZ_JBITYG010000008.1"/>
</dbReference>
<dbReference type="Gene3D" id="3.40.50.1820">
    <property type="entry name" value="alpha/beta hydrolase"/>
    <property type="match status" value="1"/>
</dbReference>
<accession>A0ABW8CC65</accession>
<feature type="signal peptide" evidence="1">
    <location>
        <begin position="1"/>
        <end position="30"/>
    </location>
</feature>
<keyword evidence="3" id="KW-1185">Reference proteome</keyword>
<sequence length="254" mass="25724">MYPAGRTRTFRAIAATALATALPLFLTACGDDGGSGGEATAEPSPTATVKTFDCLTEAQAKAGSITFKDTGGNAVDGYLAGTGTTGIVLAHQSDGNVCQWVPKALELVKSGYRVLAIDSNGDELPEVVAGAQLLRGKGATKLVLMGASKGGTSVLAAAAKVQPPADAVVSLSAPEQYGQMDAAAAVPGLTAPILYMAADGDTAFADSTKALSKASVKAKENSLYIVTGIHHGVSMLDDAENWAKVTAFLKKYGA</sequence>
<dbReference type="EMBL" id="JBITYG010000008">
    <property type="protein sequence ID" value="MFI9104032.1"/>
    <property type="molecule type" value="Genomic_DNA"/>
</dbReference>
<evidence type="ECO:0000256" key="1">
    <source>
        <dbReference type="SAM" id="SignalP"/>
    </source>
</evidence>
<protein>
    <submittedName>
        <fullName evidence="2">Alpha/beta hydrolase family protein</fullName>
        <ecNumber evidence="2">3.4.-.-</ecNumber>
    </submittedName>
</protein>
<dbReference type="PROSITE" id="PS51257">
    <property type="entry name" value="PROKAR_LIPOPROTEIN"/>
    <property type="match status" value="1"/>
</dbReference>
<evidence type="ECO:0000313" key="3">
    <source>
        <dbReference type="Proteomes" id="UP001614394"/>
    </source>
</evidence>
<keyword evidence="1" id="KW-0732">Signal</keyword>
<reference evidence="2 3" key="1">
    <citation type="submission" date="2024-10" db="EMBL/GenBank/DDBJ databases">
        <title>The Natural Products Discovery Center: Release of the First 8490 Sequenced Strains for Exploring Actinobacteria Biosynthetic Diversity.</title>
        <authorList>
            <person name="Kalkreuter E."/>
            <person name="Kautsar S.A."/>
            <person name="Yang D."/>
            <person name="Bader C.D."/>
            <person name="Teijaro C.N."/>
            <person name="Fluegel L."/>
            <person name="Davis C.M."/>
            <person name="Simpson J.R."/>
            <person name="Lauterbach L."/>
            <person name="Steele A.D."/>
            <person name="Gui C."/>
            <person name="Meng S."/>
            <person name="Li G."/>
            <person name="Viehrig K."/>
            <person name="Ye F."/>
            <person name="Su P."/>
            <person name="Kiefer A.F."/>
            <person name="Nichols A."/>
            <person name="Cepeda A.J."/>
            <person name="Yan W."/>
            <person name="Fan B."/>
            <person name="Jiang Y."/>
            <person name="Adhikari A."/>
            <person name="Zheng C.-J."/>
            <person name="Schuster L."/>
            <person name="Cowan T.M."/>
            <person name="Smanski M.J."/>
            <person name="Chevrette M.G."/>
            <person name="De Carvalho L.P.S."/>
            <person name="Shen B."/>
        </authorList>
    </citation>
    <scope>NUCLEOTIDE SEQUENCE [LARGE SCALE GENOMIC DNA]</scope>
    <source>
        <strain evidence="2 3">NPDC053399</strain>
    </source>
</reference>
<dbReference type="InterPro" id="IPR029058">
    <property type="entry name" value="AB_hydrolase_fold"/>
</dbReference>
<name>A0ABW8CC65_9ACTN</name>
<comment type="caution">
    <text evidence="2">The sequence shown here is derived from an EMBL/GenBank/DDBJ whole genome shotgun (WGS) entry which is preliminary data.</text>
</comment>
<dbReference type="Proteomes" id="UP001614394">
    <property type="component" value="Unassembled WGS sequence"/>
</dbReference>
<organism evidence="2 3">
    <name type="scientific">Streptomyces fildesensis</name>
    <dbReference type="NCBI Taxonomy" id="375757"/>
    <lineage>
        <taxon>Bacteria</taxon>
        <taxon>Bacillati</taxon>
        <taxon>Actinomycetota</taxon>
        <taxon>Actinomycetes</taxon>
        <taxon>Kitasatosporales</taxon>
        <taxon>Streptomycetaceae</taxon>
        <taxon>Streptomyces</taxon>
    </lineage>
</organism>
<dbReference type="SUPFAM" id="SSF53474">
    <property type="entry name" value="alpha/beta-Hydrolases"/>
    <property type="match status" value="1"/>
</dbReference>
<dbReference type="GO" id="GO:0016787">
    <property type="term" value="F:hydrolase activity"/>
    <property type="evidence" value="ECO:0007669"/>
    <property type="project" value="UniProtKB-KW"/>
</dbReference>
<evidence type="ECO:0000313" key="2">
    <source>
        <dbReference type="EMBL" id="MFI9104032.1"/>
    </source>
</evidence>